<protein>
    <recommendedName>
        <fullName evidence="4">Reverse transcriptase domain-containing protein</fullName>
    </recommendedName>
</protein>
<feature type="compositionally biased region" description="Basic and acidic residues" evidence="1">
    <location>
        <begin position="1"/>
        <end position="21"/>
    </location>
</feature>
<dbReference type="InterPro" id="IPR043502">
    <property type="entry name" value="DNA/RNA_pol_sf"/>
</dbReference>
<evidence type="ECO:0000313" key="2">
    <source>
        <dbReference type="EMBL" id="GJT45452.1"/>
    </source>
</evidence>
<evidence type="ECO:0000256" key="1">
    <source>
        <dbReference type="SAM" id="MobiDB-lite"/>
    </source>
</evidence>
<dbReference type="EMBL" id="BQNB010015903">
    <property type="protein sequence ID" value="GJT45452.1"/>
    <property type="molecule type" value="Genomic_DNA"/>
</dbReference>
<evidence type="ECO:0008006" key="4">
    <source>
        <dbReference type="Google" id="ProtNLM"/>
    </source>
</evidence>
<gene>
    <name evidence="2" type="ORF">Tco_0954167</name>
</gene>
<sequence>MMPKELPKKLPPRREVDHTIELETGSKPPAKAPYRMPPPELEELRKQLKELMDAGYIRPSKAPYGAPVLFQRKKDESLRICIDYQALNKSYLGGARLAFETDQGWRIDDGRCKDKGYPRLGIANQGYRVEIFPWLGELLPQVHHGILGHSIPFDGPIEEEQSLDMGRRVPSGVREFEESSYGRAGVETTRCDHAFRVTHGCIGLCYWRSSNARWTPDRIRELEAKRDKKEVHGARERDDDDCLLLEDLETLFVGFEIRDQDG</sequence>
<dbReference type="SUPFAM" id="SSF56672">
    <property type="entry name" value="DNA/RNA polymerases"/>
    <property type="match status" value="1"/>
</dbReference>
<dbReference type="PANTHER" id="PTHR15503">
    <property type="entry name" value="LDOC1 RELATED"/>
    <property type="match status" value="1"/>
</dbReference>
<dbReference type="Proteomes" id="UP001151760">
    <property type="component" value="Unassembled WGS sequence"/>
</dbReference>
<proteinExistence type="predicted"/>
<dbReference type="Gene3D" id="3.10.10.10">
    <property type="entry name" value="HIV Type 1 Reverse Transcriptase, subunit A, domain 1"/>
    <property type="match status" value="1"/>
</dbReference>
<comment type="caution">
    <text evidence="2">The sequence shown here is derived from an EMBL/GenBank/DDBJ whole genome shotgun (WGS) entry which is preliminary data.</text>
</comment>
<keyword evidence="3" id="KW-1185">Reference proteome</keyword>
<organism evidence="2 3">
    <name type="scientific">Tanacetum coccineum</name>
    <dbReference type="NCBI Taxonomy" id="301880"/>
    <lineage>
        <taxon>Eukaryota</taxon>
        <taxon>Viridiplantae</taxon>
        <taxon>Streptophyta</taxon>
        <taxon>Embryophyta</taxon>
        <taxon>Tracheophyta</taxon>
        <taxon>Spermatophyta</taxon>
        <taxon>Magnoliopsida</taxon>
        <taxon>eudicotyledons</taxon>
        <taxon>Gunneridae</taxon>
        <taxon>Pentapetalae</taxon>
        <taxon>asterids</taxon>
        <taxon>campanulids</taxon>
        <taxon>Asterales</taxon>
        <taxon>Asteraceae</taxon>
        <taxon>Asteroideae</taxon>
        <taxon>Anthemideae</taxon>
        <taxon>Anthemidinae</taxon>
        <taxon>Tanacetum</taxon>
    </lineage>
</organism>
<evidence type="ECO:0000313" key="3">
    <source>
        <dbReference type="Proteomes" id="UP001151760"/>
    </source>
</evidence>
<dbReference type="InterPro" id="IPR032567">
    <property type="entry name" value="RTL1-rel"/>
</dbReference>
<feature type="region of interest" description="Disordered" evidence="1">
    <location>
        <begin position="1"/>
        <end position="37"/>
    </location>
</feature>
<name>A0ABQ5E3J2_9ASTR</name>
<reference evidence="2" key="2">
    <citation type="submission" date="2022-01" db="EMBL/GenBank/DDBJ databases">
        <authorList>
            <person name="Yamashiro T."/>
            <person name="Shiraishi A."/>
            <person name="Satake H."/>
            <person name="Nakayama K."/>
        </authorList>
    </citation>
    <scope>NUCLEOTIDE SEQUENCE</scope>
</reference>
<dbReference type="PANTHER" id="PTHR15503:SF45">
    <property type="entry name" value="RNA-DIRECTED DNA POLYMERASE HOMOLOG"/>
    <property type="match status" value="1"/>
</dbReference>
<reference evidence="2" key="1">
    <citation type="journal article" date="2022" name="Int. J. Mol. Sci.">
        <title>Draft Genome of Tanacetum Coccineum: Genomic Comparison of Closely Related Tanacetum-Family Plants.</title>
        <authorList>
            <person name="Yamashiro T."/>
            <person name="Shiraishi A."/>
            <person name="Nakayama K."/>
            <person name="Satake H."/>
        </authorList>
    </citation>
    <scope>NUCLEOTIDE SEQUENCE</scope>
</reference>
<accession>A0ABQ5E3J2</accession>